<protein>
    <submittedName>
        <fullName evidence="3">Uncharacterized protein</fullName>
    </submittedName>
</protein>
<dbReference type="AlphaFoldDB" id="A0A811KAS2"/>
<organism evidence="3 4">
    <name type="scientific">Bursaphelenchus okinawaensis</name>
    <dbReference type="NCBI Taxonomy" id="465554"/>
    <lineage>
        <taxon>Eukaryota</taxon>
        <taxon>Metazoa</taxon>
        <taxon>Ecdysozoa</taxon>
        <taxon>Nematoda</taxon>
        <taxon>Chromadorea</taxon>
        <taxon>Rhabditida</taxon>
        <taxon>Tylenchina</taxon>
        <taxon>Tylenchomorpha</taxon>
        <taxon>Aphelenchoidea</taxon>
        <taxon>Aphelenchoididae</taxon>
        <taxon>Bursaphelenchus</taxon>
    </lineage>
</organism>
<reference evidence="3" key="1">
    <citation type="submission" date="2020-09" db="EMBL/GenBank/DDBJ databases">
        <authorList>
            <person name="Kikuchi T."/>
        </authorList>
    </citation>
    <scope>NUCLEOTIDE SEQUENCE</scope>
    <source>
        <strain evidence="3">SH1</strain>
    </source>
</reference>
<sequence>MSAISTLYYKVQIYGLKSELRKEKEKNEKLNAKYAELKKNYDKLEKMCKVMLKNEKSTKSLKKKTSKPSSDKKSSDSEHYSNLPASTPKQQAKVAKKTNKRDDEIIKRQQEQARKAFELHKKRVAECKQKTVRNVKGSQSFNVIYDNEYILHEMPVFDGQRTPRLYKNIRNVNAAERHQNRAMDEAQYSQERQLFQPINYNTPRAVKPADGVLANQYVHLADYDSSSSESYINSSRPEENNVTFVEPECPVYSDEKLFYSAKNVCLDGSNLRLDETFTGPDGNYKVVQLKDAHRALRTTSGENRSLKAVPNRAFAKADINAFHMEIKMLRAAQYDATLEATSNAASTQRALNKPQERRAHRIQLGTGSYSNFSENSDYVQSNINDTVRYQKNKSYLQNDTLTGQPTECSFDKVYNYLNNTHDLMNIAMYESGLCQGSVMLNPRLENMMSACSIDDLETSRA</sequence>
<keyword evidence="1" id="KW-0175">Coiled coil</keyword>
<evidence type="ECO:0000256" key="1">
    <source>
        <dbReference type="SAM" id="Coils"/>
    </source>
</evidence>
<feature type="coiled-coil region" evidence="1">
    <location>
        <begin position="13"/>
        <end position="54"/>
    </location>
</feature>
<keyword evidence="4" id="KW-1185">Reference proteome</keyword>
<dbReference type="Proteomes" id="UP000783686">
    <property type="component" value="Unassembled WGS sequence"/>
</dbReference>
<dbReference type="EMBL" id="CAJFCW020000002">
    <property type="protein sequence ID" value="CAG9096213.1"/>
    <property type="molecule type" value="Genomic_DNA"/>
</dbReference>
<evidence type="ECO:0000313" key="3">
    <source>
        <dbReference type="EMBL" id="CAD5212474.1"/>
    </source>
</evidence>
<feature type="compositionally biased region" description="Basic and acidic residues" evidence="2">
    <location>
        <begin position="69"/>
        <end position="79"/>
    </location>
</feature>
<evidence type="ECO:0000313" key="4">
    <source>
        <dbReference type="Proteomes" id="UP000614601"/>
    </source>
</evidence>
<dbReference type="EMBL" id="CAJFDH010000002">
    <property type="protein sequence ID" value="CAD5212474.1"/>
    <property type="molecule type" value="Genomic_DNA"/>
</dbReference>
<evidence type="ECO:0000256" key="2">
    <source>
        <dbReference type="SAM" id="MobiDB-lite"/>
    </source>
</evidence>
<comment type="caution">
    <text evidence="3">The sequence shown here is derived from an EMBL/GenBank/DDBJ whole genome shotgun (WGS) entry which is preliminary data.</text>
</comment>
<feature type="region of interest" description="Disordered" evidence="2">
    <location>
        <begin position="55"/>
        <end position="102"/>
    </location>
</feature>
<accession>A0A811KAS2</accession>
<name>A0A811KAS2_9BILA</name>
<proteinExistence type="predicted"/>
<gene>
    <name evidence="3" type="ORF">BOKJ2_LOCUS4275</name>
</gene>
<dbReference type="Proteomes" id="UP000614601">
    <property type="component" value="Unassembled WGS sequence"/>
</dbReference>